<sequence>MTMPTQNPHRTAGLCTSSKVYSALTELKHLEGHRSAKFLALLAENLVRKGLLSEHEVVNMLDQVVD</sequence>
<evidence type="ECO:0000313" key="1">
    <source>
        <dbReference type="EMBL" id="RMU59762.1"/>
    </source>
</evidence>
<proteinExistence type="predicted"/>
<dbReference type="Proteomes" id="UP000280395">
    <property type="component" value="Unassembled WGS sequence"/>
</dbReference>
<accession>A0A3M5VNF5</accession>
<evidence type="ECO:0000313" key="2">
    <source>
        <dbReference type="Proteomes" id="UP000280395"/>
    </source>
</evidence>
<protein>
    <submittedName>
        <fullName evidence="1">Uncharacterized protein</fullName>
    </submittedName>
</protein>
<organism evidence="1 2">
    <name type="scientific">Pseudomonas syringae pv. avii</name>
    <dbReference type="NCBI Taxonomy" id="663959"/>
    <lineage>
        <taxon>Bacteria</taxon>
        <taxon>Pseudomonadati</taxon>
        <taxon>Pseudomonadota</taxon>
        <taxon>Gammaproteobacteria</taxon>
        <taxon>Pseudomonadales</taxon>
        <taxon>Pseudomonadaceae</taxon>
        <taxon>Pseudomonas</taxon>
        <taxon>Pseudomonas syringae</taxon>
    </lineage>
</organism>
<comment type="caution">
    <text evidence="1">The sequence shown here is derived from an EMBL/GenBank/DDBJ whole genome shotgun (WGS) entry which is preliminary data.</text>
</comment>
<dbReference type="EMBL" id="RBUA01000506">
    <property type="protein sequence ID" value="RMU59762.1"/>
    <property type="molecule type" value="Genomic_DNA"/>
</dbReference>
<dbReference type="AlphaFoldDB" id="A0A3M5VNF5"/>
<reference evidence="1 2" key="1">
    <citation type="submission" date="2018-08" db="EMBL/GenBank/DDBJ databases">
        <title>Recombination of ecologically and evolutionarily significant loci maintains genetic cohesion in the Pseudomonas syringae species complex.</title>
        <authorList>
            <person name="Dillon M."/>
            <person name="Thakur S."/>
            <person name="Almeida R.N.D."/>
            <person name="Weir B.S."/>
            <person name="Guttman D.S."/>
        </authorList>
    </citation>
    <scope>NUCLEOTIDE SEQUENCE [LARGE SCALE GENOMIC DNA]</scope>
    <source>
        <strain evidence="1 2">ICMP 14479</strain>
    </source>
</reference>
<gene>
    <name evidence="1" type="ORF">ALP29_03191</name>
</gene>
<name>A0A3M5VNF5_PSESX</name>